<keyword evidence="5" id="KW-0964">Secreted</keyword>
<evidence type="ECO:0000256" key="9">
    <source>
        <dbReference type="SAM" id="MobiDB-lite"/>
    </source>
</evidence>
<dbReference type="GO" id="GO:0042609">
    <property type="term" value="F:CD4 receptor binding"/>
    <property type="evidence" value="ECO:0007669"/>
    <property type="project" value="TreeGrafter"/>
</dbReference>
<evidence type="ECO:0000256" key="4">
    <source>
        <dbReference type="ARBA" id="ARBA00022490"/>
    </source>
</evidence>
<evidence type="ECO:0000256" key="3">
    <source>
        <dbReference type="ARBA" id="ARBA00004613"/>
    </source>
</evidence>
<dbReference type="SMART" id="SM00228">
    <property type="entry name" value="PDZ"/>
    <property type="match status" value="2"/>
</dbReference>
<keyword evidence="6" id="KW-0597">Phosphoprotein</keyword>
<dbReference type="InterPro" id="IPR055287">
    <property type="entry name" value="IL-16-like"/>
</dbReference>
<keyword evidence="4" id="KW-0963">Cytoplasm</keyword>
<dbReference type="OMA" id="LEFSHTT"/>
<dbReference type="Pfam" id="PF00595">
    <property type="entry name" value="PDZ"/>
    <property type="match status" value="2"/>
</dbReference>
<dbReference type="Proteomes" id="UP000472262">
    <property type="component" value="Unassembled WGS sequence"/>
</dbReference>
<dbReference type="InParanoid" id="A0A672P7C8"/>
<dbReference type="PANTHER" id="PTHR48484:SF2">
    <property type="entry name" value="PRO-INTERLEUKIN-16"/>
    <property type="match status" value="1"/>
</dbReference>
<name>A0A672P7C8_SINGR</name>
<feature type="region of interest" description="Disordered" evidence="9">
    <location>
        <begin position="456"/>
        <end position="481"/>
    </location>
</feature>
<keyword evidence="8" id="KW-0539">Nucleus</keyword>
<evidence type="ECO:0000256" key="7">
    <source>
        <dbReference type="ARBA" id="ARBA00022737"/>
    </source>
</evidence>
<feature type="compositionally biased region" description="Basic and acidic residues" evidence="9">
    <location>
        <begin position="65"/>
        <end position="86"/>
    </location>
</feature>
<reference evidence="11" key="1">
    <citation type="submission" date="2025-08" db="UniProtKB">
        <authorList>
            <consortium name="Ensembl"/>
        </authorList>
    </citation>
    <scope>IDENTIFICATION</scope>
</reference>
<dbReference type="InterPro" id="IPR036034">
    <property type="entry name" value="PDZ_sf"/>
</dbReference>
<keyword evidence="7" id="KW-0677">Repeat</keyword>
<reference evidence="11" key="2">
    <citation type="submission" date="2025-09" db="UniProtKB">
        <authorList>
            <consortium name="Ensembl"/>
        </authorList>
    </citation>
    <scope>IDENTIFICATION</scope>
</reference>
<dbReference type="GO" id="GO:0005737">
    <property type="term" value="C:cytoplasm"/>
    <property type="evidence" value="ECO:0007669"/>
    <property type="project" value="UniProtKB-SubCell"/>
</dbReference>
<dbReference type="Gene3D" id="2.30.42.10">
    <property type="match status" value="2"/>
</dbReference>
<dbReference type="FunFam" id="2.30.42.10:FF:000102">
    <property type="entry name" value="Putative pro-interleukin-16"/>
    <property type="match status" value="1"/>
</dbReference>
<evidence type="ECO:0000256" key="5">
    <source>
        <dbReference type="ARBA" id="ARBA00022525"/>
    </source>
</evidence>
<evidence type="ECO:0000256" key="2">
    <source>
        <dbReference type="ARBA" id="ARBA00004496"/>
    </source>
</evidence>
<feature type="domain" description="PDZ" evidence="10">
    <location>
        <begin position="349"/>
        <end position="419"/>
    </location>
</feature>
<evidence type="ECO:0000313" key="12">
    <source>
        <dbReference type="Proteomes" id="UP000472262"/>
    </source>
</evidence>
<dbReference type="GO" id="GO:0005125">
    <property type="term" value="F:cytokine activity"/>
    <property type="evidence" value="ECO:0007669"/>
    <property type="project" value="InterPro"/>
</dbReference>
<dbReference type="InterPro" id="IPR001478">
    <property type="entry name" value="PDZ"/>
</dbReference>
<dbReference type="GO" id="GO:0005634">
    <property type="term" value="C:nucleus"/>
    <property type="evidence" value="ECO:0007669"/>
    <property type="project" value="UniProtKB-SubCell"/>
</dbReference>
<evidence type="ECO:0000256" key="1">
    <source>
        <dbReference type="ARBA" id="ARBA00004123"/>
    </source>
</evidence>
<feature type="compositionally biased region" description="Basic residues" evidence="9">
    <location>
        <begin position="17"/>
        <end position="42"/>
    </location>
</feature>
<dbReference type="CDD" id="cd06760">
    <property type="entry name" value="PDZ4_PDZD2-PDZ2_hPro-IL-16-like"/>
    <property type="match status" value="1"/>
</dbReference>
<proteinExistence type="predicted"/>
<dbReference type="AlphaFoldDB" id="A0A672P7C8"/>
<feature type="region of interest" description="Disordered" evidence="9">
    <location>
        <begin position="56"/>
        <end position="118"/>
    </location>
</feature>
<sequence>MHPGGEPPSVAILPLRNTHHQQQHHRRRTKRMERGKPGLRSKKLAILSRSLIICSSSTNEDASSPEERYHEPWDAELEEKHRRDPQEGPMGNSEKCMTRSVSVQAPQRGQEGPKSTMRSTSYVTSHIHMVLGVHPYWIGDLDTIIMKTPELFPCPAHATAGFYGNRKSLSQQLEFPHNIPQAVVRPSRSLSSAHLVPSCSSVQAFIISNIVLMKGHGKGLGFSIVGGRDSMYGPMGIYVKTIFPGGAAAADGRLQEGDEILELNGESLHGLTHEDALHKFKQVKKGLLTLVVRTSLRVGAVPGSHGQVSQLCRSRSLSSNTGISRVSADLGDYNCLNNPAKAQDRVMMEITLQKEFGVGLGIGLCCVPSAGDCPGIYIHTLSPGSVAHMDGRLRCGDEIMEINDTVVCNMTLNDVYTVLSQCSPGPVQIIISRHPDPKVSEQQLNEAIAQAVEHSRLRRDRSQWSMDGCNRPQLHPNGNAS</sequence>
<feature type="region of interest" description="Disordered" evidence="9">
    <location>
        <begin position="1"/>
        <end position="42"/>
    </location>
</feature>
<accession>A0A672P7C8</accession>
<keyword evidence="12" id="KW-1185">Reference proteome</keyword>
<dbReference type="GO" id="GO:0030595">
    <property type="term" value="P:leukocyte chemotaxis"/>
    <property type="evidence" value="ECO:0007669"/>
    <property type="project" value="TreeGrafter"/>
</dbReference>
<protein>
    <submittedName>
        <fullName evidence="11">Interleukin 16</fullName>
    </submittedName>
</protein>
<dbReference type="GO" id="GO:0005576">
    <property type="term" value="C:extracellular region"/>
    <property type="evidence" value="ECO:0007669"/>
    <property type="project" value="UniProtKB-SubCell"/>
</dbReference>
<dbReference type="SUPFAM" id="SSF50156">
    <property type="entry name" value="PDZ domain-like"/>
    <property type="match status" value="2"/>
</dbReference>
<evidence type="ECO:0000259" key="10">
    <source>
        <dbReference type="PROSITE" id="PS50106"/>
    </source>
</evidence>
<evidence type="ECO:0000256" key="8">
    <source>
        <dbReference type="ARBA" id="ARBA00023242"/>
    </source>
</evidence>
<dbReference type="CDD" id="cd06759">
    <property type="entry name" value="PDZ3_PDZD2-PDZ1_hPro-IL-16-like"/>
    <property type="match status" value="1"/>
</dbReference>
<comment type="subcellular location">
    <subcellularLocation>
        <location evidence="2">Cytoplasm</location>
    </subcellularLocation>
    <subcellularLocation>
        <location evidence="1">Nucleus</location>
    </subcellularLocation>
    <subcellularLocation>
        <location evidence="3">Secreted</location>
    </subcellularLocation>
</comment>
<dbReference type="PROSITE" id="PS50106">
    <property type="entry name" value="PDZ"/>
    <property type="match status" value="2"/>
</dbReference>
<feature type="domain" description="PDZ" evidence="10">
    <location>
        <begin position="209"/>
        <end position="295"/>
    </location>
</feature>
<dbReference type="PANTHER" id="PTHR48484">
    <property type="entry name" value="PRO-INTERLEUKIN-16"/>
    <property type="match status" value="1"/>
</dbReference>
<organism evidence="11 12">
    <name type="scientific">Sinocyclocheilus grahami</name>
    <name type="common">Dianchi golden-line fish</name>
    <name type="synonym">Barbus grahami</name>
    <dbReference type="NCBI Taxonomy" id="75366"/>
    <lineage>
        <taxon>Eukaryota</taxon>
        <taxon>Metazoa</taxon>
        <taxon>Chordata</taxon>
        <taxon>Craniata</taxon>
        <taxon>Vertebrata</taxon>
        <taxon>Euteleostomi</taxon>
        <taxon>Actinopterygii</taxon>
        <taxon>Neopterygii</taxon>
        <taxon>Teleostei</taxon>
        <taxon>Ostariophysi</taxon>
        <taxon>Cypriniformes</taxon>
        <taxon>Cyprinidae</taxon>
        <taxon>Cyprininae</taxon>
        <taxon>Sinocyclocheilus</taxon>
    </lineage>
</organism>
<dbReference type="GO" id="GO:0050930">
    <property type="term" value="P:induction of positive chemotaxis"/>
    <property type="evidence" value="ECO:0007669"/>
    <property type="project" value="InterPro"/>
</dbReference>
<evidence type="ECO:0000313" key="11">
    <source>
        <dbReference type="Ensembl" id="ENSSGRP00000059493.1"/>
    </source>
</evidence>
<dbReference type="FunFam" id="2.30.42.10:FF:000127">
    <property type="entry name" value="Pro-interleukin-16"/>
    <property type="match status" value="1"/>
</dbReference>
<evidence type="ECO:0000256" key="6">
    <source>
        <dbReference type="ARBA" id="ARBA00022553"/>
    </source>
</evidence>
<dbReference type="Ensembl" id="ENSSGRT00000063479.1">
    <property type="protein sequence ID" value="ENSSGRP00000059493.1"/>
    <property type="gene ID" value="ENSSGRG00000030920.1"/>
</dbReference>